<name>A0ABQ4QQG9_9HYPH</name>
<evidence type="ECO:0000256" key="1">
    <source>
        <dbReference type="SAM" id="MobiDB-lite"/>
    </source>
</evidence>
<keyword evidence="2" id="KW-0732">Signal</keyword>
<evidence type="ECO:0000313" key="4">
    <source>
        <dbReference type="Proteomes" id="UP001055167"/>
    </source>
</evidence>
<comment type="caution">
    <text evidence="3">The sequence shown here is derived from an EMBL/GenBank/DDBJ whole genome shotgun (WGS) entry which is preliminary data.</text>
</comment>
<feature type="region of interest" description="Disordered" evidence="1">
    <location>
        <begin position="27"/>
        <end position="74"/>
    </location>
</feature>
<gene>
    <name evidence="3" type="ORF">OPKNFCMD_0243</name>
</gene>
<protein>
    <submittedName>
        <fullName evidence="3">Uncharacterized protein</fullName>
    </submittedName>
</protein>
<sequence>MHVTPLRAAAALAALLWPLAVPAQGLPDRTGTGGGPAATITAPNTSAVGRTKPPSGGSDAELDRGIQERTREERLNDRIDTGICIGCDK</sequence>
<feature type="signal peptide" evidence="2">
    <location>
        <begin position="1"/>
        <end position="23"/>
    </location>
</feature>
<dbReference type="RefSeq" id="WP_238312684.1">
    <property type="nucleotide sequence ID" value="NZ_BPQH01000001.1"/>
</dbReference>
<reference evidence="3" key="2">
    <citation type="submission" date="2021-08" db="EMBL/GenBank/DDBJ databases">
        <authorList>
            <person name="Tani A."/>
            <person name="Ola A."/>
            <person name="Ogura Y."/>
            <person name="Katsura K."/>
            <person name="Hayashi T."/>
        </authorList>
    </citation>
    <scope>NUCLEOTIDE SEQUENCE</scope>
    <source>
        <strain evidence="3">KCTC 52305</strain>
    </source>
</reference>
<accession>A0ABQ4QQG9</accession>
<dbReference type="Proteomes" id="UP001055167">
    <property type="component" value="Unassembled WGS sequence"/>
</dbReference>
<keyword evidence="4" id="KW-1185">Reference proteome</keyword>
<evidence type="ECO:0000256" key="2">
    <source>
        <dbReference type="SAM" id="SignalP"/>
    </source>
</evidence>
<feature type="chain" id="PRO_5045637369" evidence="2">
    <location>
        <begin position="24"/>
        <end position="89"/>
    </location>
</feature>
<evidence type="ECO:0000313" key="3">
    <source>
        <dbReference type="EMBL" id="GJD47535.1"/>
    </source>
</evidence>
<organism evidence="3 4">
    <name type="scientific">Methylobacterium crusticola</name>
    <dbReference type="NCBI Taxonomy" id="1697972"/>
    <lineage>
        <taxon>Bacteria</taxon>
        <taxon>Pseudomonadati</taxon>
        <taxon>Pseudomonadota</taxon>
        <taxon>Alphaproteobacteria</taxon>
        <taxon>Hyphomicrobiales</taxon>
        <taxon>Methylobacteriaceae</taxon>
        <taxon>Methylobacterium</taxon>
    </lineage>
</organism>
<proteinExistence type="predicted"/>
<feature type="compositionally biased region" description="Basic and acidic residues" evidence="1">
    <location>
        <begin position="61"/>
        <end position="74"/>
    </location>
</feature>
<reference evidence="3" key="1">
    <citation type="journal article" date="2021" name="Front. Microbiol.">
        <title>Comprehensive Comparative Genomics and Phenotyping of Methylobacterium Species.</title>
        <authorList>
            <person name="Alessa O."/>
            <person name="Ogura Y."/>
            <person name="Fujitani Y."/>
            <person name="Takami H."/>
            <person name="Hayashi T."/>
            <person name="Sahin N."/>
            <person name="Tani A."/>
        </authorList>
    </citation>
    <scope>NUCLEOTIDE SEQUENCE</scope>
    <source>
        <strain evidence="3">KCTC 52305</strain>
    </source>
</reference>
<dbReference type="EMBL" id="BPQH01000001">
    <property type="protein sequence ID" value="GJD47535.1"/>
    <property type="molecule type" value="Genomic_DNA"/>
</dbReference>